<organism evidence="1 2">
    <name type="scientific">Candidatus Taylorbacteria bacterium RIFCSPHIGHO2_02_FULL_45_35</name>
    <dbReference type="NCBI Taxonomy" id="1802311"/>
    <lineage>
        <taxon>Bacteria</taxon>
        <taxon>Candidatus Tayloriibacteriota</taxon>
    </lineage>
</organism>
<dbReference type="EMBL" id="MHRP01000007">
    <property type="protein sequence ID" value="OHA27668.1"/>
    <property type="molecule type" value="Genomic_DNA"/>
</dbReference>
<dbReference type="InterPro" id="IPR014710">
    <property type="entry name" value="RmlC-like_jellyroll"/>
</dbReference>
<evidence type="ECO:0000313" key="1">
    <source>
        <dbReference type="EMBL" id="OHA27668.1"/>
    </source>
</evidence>
<evidence type="ECO:0008006" key="3">
    <source>
        <dbReference type="Google" id="ProtNLM"/>
    </source>
</evidence>
<dbReference type="AlphaFoldDB" id="A0A1G2MUY3"/>
<dbReference type="InterPro" id="IPR011051">
    <property type="entry name" value="RmlC_Cupin_sf"/>
</dbReference>
<evidence type="ECO:0000313" key="2">
    <source>
        <dbReference type="Proteomes" id="UP000177943"/>
    </source>
</evidence>
<accession>A0A1G2MUY3</accession>
<gene>
    <name evidence="1" type="ORF">A3D56_00535</name>
</gene>
<dbReference type="SUPFAM" id="SSF51182">
    <property type="entry name" value="RmlC-like cupins"/>
    <property type="match status" value="1"/>
</dbReference>
<proteinExistence type="predicted"/>
<dbReference type="Proteomes" id="UP000177943">
    <property type="component" value="Unassembled WGS sequence"/>
</dbReference>
<reference evidence="1 2" key="1">
    <citation type="journal article" date="2016" name="Nat. Commun.">
        <title>Thousands of microbial genomes shed light on interconnected biogeochemical processes in an aquifer system.</title>
        <authorList>
            <person name="Anantharaman K."/>
            <person name="Brown C.T."/>
            <person name="Hug L.A."/>
            <person name="Sharon I."/>
            <person name="Castelle C.J."/>
            <person name="Probst A.J."/>
            <person name="Thomas B.C."/>
            <person name="Singh A."/>
            <person name="Wilkins M.J."/>
            <person name="Karaoz U."/>
            <person name="Brodie E.L."/>
            <person name="Williams K.H."/>
            <person name="Hubbard S.S."/>
            <person name="Banfield J.F."/>
        </authorList>
    </citation>
    <scope>NUCLEOTIDE SEQUENCE [LARGE SCALE GENOMIC DNA]</scope>
</reference>
<name>A0A1G2MUY3_9BACT</name>
<sequence length="248" mass="28193">MRQQYSYGIDVNTLDKFIDAPTPKNKAWGKSNLIVDLPEYRLESFAISAGGQLSFKPKNGFESTIFVEEGEIKVDKISVRNRSVITLKPKTSYKIKAEQKSVVFVFSGPISKKTKKGEYEKVRPTFDVRDKYWGKIESIVSKDYSGKRMEVNTGKSASLEFHCHKLESYFIHSGRLLLRLKAGRGEDRFFELKEGSLTITPPGLMHQRGGLQNTVIIEIATKDEDSDSYLVEDGARIEMPTLKERLKN</sequence>
<dbReference type="Gene3D" id="2.60.120.10">
    <property type="entry name" value="Jelly Rolls"/>
    <property type="match status" value="1"/>
</dbReference>
<protein>
    <recommendedName>
        <fullName evidence="3">Mannose-6-phosphate isomerase type II C-terminal domain-containing protein</fullName>
    </recommendedName>
</protein>
<comment type="caution">
    <text evidence="1">The sequence shown here is derived from an EMBL/GenBank/DDBJ whole genome shotgun (WGS) entry which is preliminary data.</text>
</comment>